<keyword evidence="6" id="KW-0067">ATP-binding</keyword>
<dbReference type="STRING" id="67003.A0A1X0P290"/>
<dbReference type="GeneID" id="39983621"/>
<evidence type="ECO:0000259" key="10">
    <source>
        <dbReference type="PROSITE" id="PS50011"/>
    </source>
</evidence>
<dbReference type="OrthoDB" id="347657at2759"/>
<dbReference type="Proteomes" id="UP000192257">
    <property type="component" value="Unassembled WGS sequence"/>
</dbReference>
<reference evidence="11 12" key="1">
    <citation type="submission" date="2017-03" db="EMBL/GenBank/DDBJ databases">
        <title>An alternative strategy for trypanosome survival in the mammalian bloodstream revealed through genome and transcriptome analysis of the ubiquitous bovine parasite Trypanosoma (Megatrypanum) theileri.</title>
        <authorList>
            <person name="Kelly S."/>
            <person name="Ivens A."/>
            <person name="Mott A."/>
            <person name="O'Neill E."/>
            <person name="Emms D."/>
            <person name="Macleod O."/>
            <person name="Voorheis P."/>
            <person name="Matthews J."/>
            <person name="Matthews K."/>
            <person name="Carrington M."/>
        </authorList>
    </citation>
    <scope>NUCLEOTIDE SEQUENCE [LARGE SCALE GENOMIC DNA]</scope>
    <source>
        <strain evidence="11">Edinburgh</strain>
    </source>
</reference>
<dbReference type="Pfam" id="PF00069">
    <property type="entry name" value="Pkinase"/>
    <property type="match status" value="2"/>
</dbReference>
<dbReference type="EC" id="2.7.11.1" evidence="1"/>
<evidence type="ECO:0000313" key="12">
    <source>
        <dbReference type="Proteomes" id="UP000192257"/>
    </source>
</evidence>
<comment type="catalytic activity">
    <reaction evidence="8">
        <text>L-seryl-[protein] + ATP = O-phospho-L-seryl-[protein] + ADP + H(+)</text>
        <dbReference type="Rhea" id="RHEA:17989"/>
        <dbReference type="Rhea" id="RHEA-COMP:9863"/>
        <dbReference type="Rhea" id="RHEA-COMP:11604"/>
        <dbReference type="ChEBI" id="CHEBI:15378"/>
        <dbReference type="ChEBI" id="CHEBI:29999"/>
        <dbReference type="ChEBI" id="CHEBI:30616"/>
        <dbReference type="ChEBI" id="CHEBI:83421"/>
        <dbReference type="ChEBI" id="CHEBI:456216"/>
        <dbReference type="EC" id="2.7.11.1"/>
    </reaction>
</comment>
<evidence type="ECO:0000256" key="8">
    <source>
        <dbReference type="ARBA" id="ARBA00048679"/>
    </source>
</evidence>
<evidence type="ECO:0000313" key="11">
    <source>
        <dbReference type="EMBL" id="ORC90971.1"/>
    </source>
</evidence>
<proteinExistence type="predicted"/>
<dbReference type="InterPro" id="IPR000719">
    <property type="entry name" value="Prot_kinase_dom"/>
</dbReference>
<keyword evidence="3" id="KW-0808">Transferase</keyword>
<dbReference type="RefSeq" id="XP_028885037.1">
    <property type="nucleotide sequence ID" value="XM_029023841.1"/>
</dbReference>
<keyword evidence="2" id="KW-0723">Serine/threonine-protein kinase</keyword>
<evidence type="ECO:0000256" key="6">
    <source>
        <dbReference type="ARBA" id="ARBA00022840"/>
    </source>
</evidence>
<feature type="region of interest" description="Disordered" evidence="9">
    <location>
        <begin position="470"/>
        <end position="493"/>
    </location>
</feature>
<keyword evidence="5 11" id="KW-0418">Kinase</keyword>
<evidence type="ECO:0000256" key="3">
    <source>
        <dbReference type="ARBA" id="ARBA00022679"/>
    </source>
</evidence>
<feature type="region of interest" description="Disordered" evidence="9">
    <location>
        <begin position="1"/>
        <end position="31"/>
    </location>
</feature>
<dbReference type="SUPFAM" id="SSF56112">
    <property type="entry name" value="Protein kinase-like (PK-like)"/>
    <property type="match status" value="1"/>
</dbReference>
<dbReference type="GO" id="GO:0005524">
    <property type="term" value="F:ATP binding"/>
    <property type="evidence" value="ECO:0007669"/>
    <property type="project" value="UniProtKB-KW"/>
</dbReference>
<dbReference type="GO" id="GO:0004674">
    <property type="term" value="F:protein serine/threonine kinase activity"/>
    <property type="evidence" value="ECO:0007669"/>
    <property type="project" value="UniProtKB-KW"/>
</dbReference>
<evidence type="ECO:0000256" key="5">
    <source>
        <dbReference type="ARBA" id="ARBA00022777"/>
    </source>
</evidence>
<dbReference type="Gene3D" id="1.10.510.10">
    <property type="entry name" value="Transferase(Phosphotransferase) domain 1"/>
    <property type="match status" value="1"/>
</dbReference>
<accession>A0A1X0P290</accession>
<dbReference type="PANTHER" id="PTHR24356:SF228">
    <property type="entry name" value="NON-SPECIFIC SERINE_THREONINE PROTEIN KINASE"/>
    <property type="match status" value="1"/>
</dbReference>
<evidence type="ECO:0000256" key="7">
    <source>
        <dbReference type="ARBA" id="ARBA00047899"/>
    </source>
</evidence>
<evidence type="ECO:0000256" key="4">
    <source>
        <dbReference type="ARBA" id="ARBA00022741"/>
    </source>
</evidence>
<evidence type="ECO:0000256" key="1">
    <source>
        <dbReference type="ARBA" id="ARBA00012513"/>
    </source>
</evidence>
<dbReference type="VEuPathDB" id="TriTrypDB:TM35_000073950"/>
<feature type="compositionally biased region" description="Basic and acidic residues" evidence="9">
    <location>
        <begin position="1"/>
        <end position="16"/>
    </location>
</feature>
<dbReference type="PROSITE" id="PS50011">
    <property type="entry name" value="PROTEIN_KINASE_DOM"/>
    <property type="match status" value="1"/>
</dbReference>
<evidence type="ECO:0000256" key="9">
    <source>
        <dbReference type="SAM" id="MobiDB-lite"/>
    </source>
</evidence>
<sequence>MSIHAEEEEKERKEIPKNASPKCPTFDPSQLNLSDAQPIGSGAISQVVQSKFSFPPHLPIAVKILSKVQLLQQNKVQVAMNEKRALLEMGPCPFIARLYGTAQSEDELYFVMEYLPHGDLLEHIRTCAARHIAENLAAETTLAADLEKGLSNSNNSIRCLDFHDIQLITAQLILGLTQVFSKGFVLRDLKPENVAFDSKYRVCLLDFDTVDVKGGTLMPISNNGVALRDKAEKDKPSNPDRRLTVSAIQGMRKMTANFCGTAQYVSPEMLGQCQWSYSSDLWALGAMVYEMVYGTHMFGGANTFAVMRRVVGGVHGGGVPFPRVFLGPQADAFDRVRDFIEQLCRTDPARRLGVHPATGRFDADALRRHPFFGDFTAWGVLEQHMRDYRQPACNSDKTESAGPVHPSAADDGTTSLKGLYHTLPVHSVEYAKYVFEATADANPFERWAQGISGENSGSFLRGMDGEKELAENEDAENESLTVPPLEDGEDDEMDVVDDVGVLYVGRAHPDFAGDE</sequence>
<dbReference type="AlphaFoldDB" id="A0A1X0P290"/>
<keyword evidence="12" id="KW-1185">Reference proteome</keyword>
<feature type="domain" description="Protein kinase" evidence="10">
    <location>
        <begin position="33"/>
        <end position="372"/>
    </location>
</feature>
<dbReference type="GO" id="GO:0035556">
    <property type="term" value="P:intracellular signal transduction"/>
    <property type="evidence" value="ECO:0007669"/>
    <property type="project" value="TreeGrafter"/>
</dbReference>
<organism evidence="11 12">
    <name type="scientific">Trypanosoma theileri</name>
    <dbReference type="NCBI Taxonomy" id="67003"/>
    <lineage>
        <taxon>Eukaryota</taxon>
        <taxon>Discoba</taxon>
        <taxon>Euglenozoa</taxon>
        <taxon>Kinetoplastea</taxon>
        <taxon>Metakinetoplastina</taxon>
        <taxon>Trypanosomatida</taxon>
        <taxon>Trypanosomatidae</taxon>
        <taxon>Trypanosoma</taxon>
    </lineage>
</organism>
<dbReference type="EMBL" id="NBCO01000007">
    <property type="protein sequence ID" value="ORC90971.1"/>
    <property type="molecule type" value="Genomic_DNA"/>
</dbReference>
<comment type="catalytic activity">
    <reaction evidence="7">
        <text>L-threonyl-[protein] + ATP = O-phospho-L-threonyl-[protein] + ADP + H(+)</text>
        <dbReference type="Rhea" id="RHEA:46608"/>
        <dbReference type="Rhea" id="RHEA-COMP:11060"/>
        <dbReference type="Rhea" id="RHEA-COMP:11605"/>
        <dbReference type="ChEBI" id="CHEBI:15378"/>
        <dbReference type="ChEBI" id="CHEBI:30013"/>
        <dbReference type="ChEBI" id="CHEBI:30616"/>
        <dbReference type="ChEBI" id="CHEBI:61977"/>
        <dbReference type="ChEBI" id="CHEBI:456216"/>
        <dbReference type="EC" id="2.7.11.1"/>
    </reaction>
</comment>
<dbReference type="Gene3D" id="3.30.200.20">
    <property type="entry name" value="Phosphorylase Kinase, domain 1"/>
    <property type="match status" value="1"/>
</dbReference>
<dbReference type="PANTHER" id="PTHR24356">
    <property type="entry name" value="SERINE/THREONINE-PROTEIN KINASE"/>
    <property type="match status" value="1"/>
</dbReference>
<name>A0A1X0P290_9TRYP</name>
<evidence type="ECO:0000256" key="2">
    <source>
        <dbReference type="ARBA" id="ARBA00022527"/>
    </source>
</evidence>
<protein>
    <recommendedName>
        <fullName evidence="1">non-specific serine/threonine protein kinase</fullName>
        <ecNumber evidence="1">2.7.11.1</ecNumber>
    </recommendedName>
</protein>
<dbReference type="InterPro" id="IPR050236">
    <property type="entry name" value="Ser_Thr_kinase_AGC"/>
</dbReference>
<dbReference type="SMART" id="SM00220">
    <property type="entry name" value="S_TKc"/>
    <property type="match status" value="1"/>
</dbReference>
<keyword evidence="4" id="KW-0547">Nucleotide-binding</keyword>
<dbReference type="InterPro" id="IPR011009">
    <property type="entry name" value="Kinase-like_dom_sf"/>
</dbReference>
<comment type="caution">
    <text evidence="11">The sequence shown here is derived from an EMBL/GenBank/DDBJ whole genome shotgun (WGS) entry which is preliminary data.</text>
</comment>
<gene>
    <name evidence="11" type="ORF">TM35_000073950</name>
</gene>